<name>F0VPT7_NEOCL</name>
<dbReference type="PROSITE" id="PS51722">
    <property type="entry name" value="G_TR_2"/>
    <property type="match status" value="1"/>
</dbReference>
<dbReference type="OrthoDB" id="364892at2759"/>
<keyword evidence="3" id="KW-0342">GTP-binding</keyword>
<keyword evidence="7" id="KW-1185">Reference proteome</keyword>
<keyword evidence="1" id="KW-0547">Nucleotide-binding</keyword>
<dbReference type="InterPro" id="IPR035649">
    <property type="entry name" value="EFG_V"/>
</dbReference>
<keyword evidence="6" id="KW-0251">Elongation factor</keyword>
<dbReference type="InterPro" id="IPR000795">
    <property type="entry name" value="T_Tr_GTP-bd_dom"/>
</dbReference>
<dbReference type="GO" id="GO:0032543">
    <property type="term" value="P:mitochondrial translation"/>
    <property type="evidence" value="ECO:0007669"/>
    <property type="project" value="TreeGrafter"/>
</dbReference>
<dbReference type="InParanoid" id="F0VPT7"/>
<evidence type="ECO:0000256" key="3">
    <source>
        <dbReference type="ARBA" id="ARBA00023134"/>
    </source>
</evidence>
<sequence>MGRLRTFGIFAHIDAGKTTTTEAFLLEAGQIARKGNIDDGTTTMDFMTQERERGITIQSAATCFPWGKAFFQLIDTPGHVDFSAEVQLALCAVDGACVLLDASRGVEAQTRAIWKALNSTGHSTAKLIFVNKMDRDGVDMDACLEAIRQRLNAWPLQVNAVYQVPRAVWCATRGDKVKKTHSVSPQAVIDLTDFRTALYPPVSNSMDAPLPVFYSPPPHALSHLLSASPSVLPHSSSPSPCAPDVAWAWWSDPRVVADVTNRREKLLEDLSLLDDAFEECVAERTLNRTHAGQSATNANEPEMRGPDAFARLTFKDEVRSTLRQVVLKNLGVPVLFGSSFFSRGVTQLLDAISAFLPSPLDRPPLPLASPLLASPLLASASPGAAGARNAPAASSAAASCISSCGRFLVPDRQAAAACVAFKVYPDGKGGRIAFVRVLSGRITPRTPLFNSTKHCLESPSSSSRLQLFRVKADAYESVASLSSGDIGAIRGLSAVTAGDLLRVSSAPAFSLPLLSPFHRHLPAVSPPAPDGRPSSLLPHGTAEDATASPSPSSASSPPFVSSASALHSLSPVCFTSIECRNAREETEVGEALAAACLSDVALKFERDEGGKFVLWGMGELHLQVVQARLKDEFGLSVEFGPLEIAYRELLLHPVRGKLTFSPSAASSFEISFSLLPLPSTPPEQRLSAILSRQEDPGLLALCHASRETGAVPFPSFSSATCTHATHVLFSLSPQAAAQLDALERTQKKAPPRHKQGSGRLAQASPSLEGSVLLRAIQEAACHAVGAGPLLSYPLDFLHVRLESLSQKDASSPLSPASLSAASAQLLRMLLRTGRGERASPCEKETSQTETETATGRGADAHLAHAASGTLRERIAMLEPVMHLEICSPSQNLGPLMRDLTQQRRASIVSISAGKETAGTEDAEEEGAGCLAAEGGELRISEEESGMMELHAVVPLRCMANYSSVLRALSHGQAHFQMRPLGYGRVSAIDEEILLAEAGILSLPS</sequence>
<dbReference type="PANTHER" id="PTHR43261:SF1">
    <property type="entry name" value="RIBOSOME-RELEASING FACTOR 2, MITOCHONDRIAL"/>
    <property type="match status" value="1"/>
</dbReference>
<dbReference type="AlphaFoldDB" id="F0VPT7"/>
<feature type="region of interest" description="Disordered" evidence="4">
    <location>
        <begin position="833"/>
        <end position="854"/>
    </location>
</feature>
<dbReference type="Pfam" id="PF00009">
    <property type="entry name" value="GTP_EFTU"/>
    <property type="match status" value="1"/>
</dbReference>
<protein>
    <submittedName>
        <fullName evidence="6">Putative elongation factor Tu GTP-binding domain-containing protein</fullName>
    </submittedName>
</protein>
<dbReference type="CDD" id="cd03713">
    <property type="entry name" value="EFG_mtEFG_C"/>
    <property type="match status" value="1"/>
</dbReference>
<dbReference type="PROSITE" id="PS00301">
    <property type="entry name" value="G_TR_1"/>
    <property type="match status" value="1"/>
</dbReference>
<dbReference type="eggNOG" id="KOG0465">
    <property type="taxonomic scope" value="Eukaryota"/>
</dbReference>
<dbReference type="VEuPathDB" id="ToxoDB:NCLIV_061590"/>
<feature type="compositionally biased region" description="Basic and acidic residues" evidence="4">
    <location>
        <begin position="833"/>
        <end position="846"/>
    </location>
</feature>
<dbReference type="SUPFAM" id="SSF54980">
    <property type="entry name" value="EF-G C-terminal domain-like"/>
    <property type="match status" value="2"/>
</dbReference>
<organism evidence="6 7">
    <name type="scientific">Neospora caninum (strain Liverpool)</name>
    <dbReference type="NCBI Taxonomy" id="572307"/>
    <lineage>
        <taxon>Eukaryota</taxon>
        <taxon>Sar</taxon>
        <taxon>Alveolata</taxon>
        <taxon>Apicomplexa</taxon>
        <taxon>Conoidasida</taxon>
        <taxon>Coccidia</taxon>
        <taxon>Eucoccidiorida</taxon>
        <taxon>Eimeriorina</taxon>
        <taxon>Sarcocystidae</taxon>
        <taxon>Neospora</taxon>
    </lineage>
</organism>
<dbReference type="Gene3D" id="3.30.70.240">
    <property type="match status" value="1"/>
</dbReference>
<dbReference type="GO" id="GO:0003746">
    <property type="term" value="F:translation elongation factor activity"/>
    <property type="evidence" value="ECO:0007669"/>
    <property type="project" value="UniProtKB-KW"/>
</dbReference>
<dbReference type="Gene3D" id="3.30.70.870">
    <property type="entry name" value="Elongation Factor G (Translational Gtpase), domain 3"/>
    <property type="match status" value="1"/>
</dbReference>
<dbReference type="Proteomes" id="UP000007494">
    <property type="component" value="Chromosome XII"/>
</dbReference>
<evidence type="ECO:0000256" key="1">
    <source>
        <dbReference type="ARBA" id="ARBA00022741"/>
    </source>
</evidence>
<dbReference type="GO" id="GO:0005525">
    <property type="term" value="F:GTP binding"/>
    <property type="evidence" value="ECO:0007669"/>
    <property type="project" value="UniProtKB-KW"/>
</dbReference>
<feature type="region of interest" description="Disordered" evidence="4">
    <location>
        <begin position="524"/>
        <end position="556"/>
    </location>
</feature>
<dbReference type="OMA" id="MMELHAV"/>
<dbReference type="InterPro" id="IPR053905">
    <property type="entry name" value="EF-G-like_DII"/>
</dbReference>
<feature type="domain" description="Tr-type G" evidence="5">
    <location>
        <begin position="2"/>
        <end position="360"/>
    </location>
</feature>
<dbReference type="SUPFAM" id="SSF50447">
    <property type="entry name" value="Translation proteins"/>
    <property type="match status" value="1"/>
</dbReference>
<dbReference type="PANTHER" id="PTHR43261">
    <property type="entry name" value="TRANSLATION ELONGATION FACTOR G-RELATED"/>
    <property type="match status" value="1"/>
</dbReference>
<dbReference type="InterPro" id="IPR009000">
    <property type="entry name" value="Transl_B-barrel_sf"/>
</dbReference>
<evidence type="ECO:0000256" key="4">
    <source>
        <dbReference type="SAM" id="MobiDB-lite"/>
    </source>
</evidence>
<reference evidence="7" key="1">
    <citation type="journal article" date="2012" name="PLoS Pathog.">
        <title>Comparative genomics of the apicomplexan parasites Toxoplasma gondii and Neospora caninum: Coccidia differing in host range and transmission strategy.</title>
        <authorList>
            <person name="Reid A.J."/>
            <person name="Vermont S.J."/>
            <person name="Cotton J.A."/>
            <person name="Harris D."/>
            <person name="Hill-Cawthorne G.A."/>
            <person name="Konen-Waisman S."/>
            <person name="Latham S.M."/>
            <person name="Mourier T."/>
            <person name="Norton R."/>
            <person name="Quail M.A."/>
            <person name="Sanders M."/>
            <person name="Shanmugam D."/>
            <person name="Sohal A."/>
            <person name="Wasmuth J.D."/>
            <person name="Brunk B."/>
            <person name="Grigg M.E."/>
            <person name="Howard J.C."/>
            <person name="Parkinson J."/>
            <person name="Roos D.S."/>
            <person name="Trees A.J."/>
            <person name="Berriman M."/>
            <person name="Pain A."/>
            <person name="Wastling J.M."/>
        </authorList>
    </citation>
    <scope>NUCLEOTIDE SEQUENCE [LARGE SCALE GENOMIC DNA]</scope>
    <source>
        <strain evidence="7">Liverpool</strain>
    </source>
</reference>
<dbReference type="Pfam" id="PF14492">
    <property type="entry name" value="EFG_III"/>
    <property type="match status" value="1"/>
</dbReference>
<proteinExistence type="predicted"/>
<dbReference type="NCBIfam" id="TIGR00231">
    <property type="entry name" value="small_GTP"/>
    <property type="match status" value="1"/>
</dbReference>
<dbReference type="PRINTS" id="PR00315">
    <property type="entry name" value="ELONGATNFCT"/>
</dbReference>
<dbReference type="SMART" id="SM00838">
    <property type="entry name" value="EFG_C"/>
    <property type="match status" value="1"/>
</dbReference>
<dbReference type="GO" id="GO:0032790">
    <property type="term" value="P:ribosome disassembly"/>
    <property type="evidence" value="ECO:0007669"/>
    <property type="project" value="TreeGrafter"/>
</dbReference>
<dbReference type="EMBL" id="FR823393">
    <property type="protein sequence ID" value="CBZ55734.1"/>
    <property type="molecule type" value="Genomic_DNA"/>
</dbReference>
<dbReference type="Pfam" id="PF00679">
    <property type="entry name" value="EFG_C"/>
    <property type="match status" value="1"/>
</dbReference>
<dbReference type="InterPro" id="IPR005225">
    <property type="entry name" value="Small_GTP-bd"/>
</dbReference>
<dbReference type="InterPro" id="IPR041095">
    <property type="entry name" value="EFG_II"/>
</dbReference>
<evidence type="ECO:0000259" key="5">
    <source>
        <dbReference type="PROSITE" id="PS51722"/>
    </source>
</evidence>
<dbReference type="RefSeq" id="XP_003885760.1">
    <property type="nucleotide sequence ID" value="XM_003885711.1"/>
</dbReference>
<dbReference type="InterPro" id="IPR035647">
    <property type="entry name" value="EFG_III/V"/>
</dbReference>
<dbReference type="SMR" id="F0VPT7"/>
<dbReference type="GeneID" id="13441165"/>
<dbReference type="GO" id="GO:0005739">
    <property type="term" value="C:mitochondrion"/>
    <property type="evidence" value="ECO:0007669"/>
    <property type="project" value="TreeGrafter"/>
</dbReference>
<dbReference type="SUPFAM" id="SSF52540">
    <property type="entry name" value="P-loop containing nucleoside triphosphate hydrolases"/>
    <property type="match status" value="1"/>
</dbReference>
<dbReference type="InterPro" id="IPR027417">
    <property type="entry name" value="P-loop_NTPase"/>
</dbReference>
<evidence type="ECO:0000256" key="2">
    <source>
        <dbReference type="ARBA" id="ARBA00022917"/>
    </source>
</evidence>
<keyword evidence="2" id="KW-0648">Protein biosynthesis</keyword>
<dbReference type="InterPro" id="IPR000640">
    <property type="entry name" value="EFG_V-like"/>
</dbReference>
<dbReference type="InterPro" id="IPR031157">
    <property type="entry name" value="G_TR_CS"/>
</dbReference>
<dbReference type="GO" id="GO:0003924">
    <property type="term" value="F:GTPase activity"/>
    <property type="evidence" value="ECO:0007669"/>
    <property type="project" value="InterPro"/>
</dbReference>
<accession>F0VPT7</accession>
<dbReference type="Pfam" id="PF22042">
    <property type="entry name" value="EF-G_D2"/>
    <property type="match status" value="1"/>
</dbReference>
<dbReference type="Gene3D" id="3.40.50.300">
    <property type="entry name" value="P-loop containing nucleotide triphosphate hydrolases"/>
    <property type="match status" value="1"/>
</dbReference>
<dbReference type="Gene3D" id="2.40.30.10">
    <property type="entry name" value="Translation factors"/>
    <property type="match status" value="1"/>
</dbReference>
<evidence type="ECO:0000313" key="6">
    <source>
        <dbReference type="EMBL" id="CBZ55734.1"/>
    </source>
</evidence>
<evidence type="ECO:0000313" key="7">
    <source>
        <dbReference type="Proteomes" id="UP000007494"/>
    </source>
</evidence>
<gene>
    <name evidence="6" type="ORF">NCLIV_061590</name>
</gene>
<feature type="compositionally biased region" description="Low complexity" evidence="4">
    <location>
        <begin position="547"/>
        <end position="556"/>
    </location>
</feature>